<dbReference type="Proteomes" id="UP000324646">
    <property type="component" value="Chromosome"/>
</dbReference>
<sequence length="416" mass="48240">MANSKAVDKETKKMGIGKIVLIVLIVFTTIPVMIMSIIYFTNEDFKFIANKYLSNIAGPIGMYFESYPTREEREEQKREVAKYLVGLDIESASDKLTIIQKEDEKLYLDLIKIMTQMDAKQTNKIFERVRQNSIKKDILVSTLEQMKHDQIKKLQDKAKYYENISLVNAIDEIKNNLLNEIVSYKEMGLIIEQMKEEFAAKILKNLDKEVALRLLSNYESNEKRKKMKKILSKINDREKELINIANIYNSERADKLLSDIGNDKKYKLNELSIIYRNMNMIQAAQVLSKVEDKDFTYRLLEQMKIDEMLAKGNDLLTPDIMNAVKVYREYNKEIDDLVKVFGKMESREIGNMITKLFKSRSTPKKYTFDNGDQIVISDQDIAISILKKLKEKTVADVLTTIDKNLASEISKKLALP</sequence>
<evidence type="ECO:0008006" key="4">
    <source>
        <dbReference type="Google" id="ProtNLM"/>
    </source>
</evidence>
<dbReference type="EMBL" id="CP042243">
    <property type="protein sequence ID" value="QEK12275.1"/>
    <property type="molecule type" value="Genomic_DNA"/>
</dbReference>
<evidence type="ECO:0000256" key="1">
    <source>
        <dbReference type="SAM" id="Phobius"/>
    </source>
</evidence>
<reference evidence="2 3" key="1">
    <citation type="submission" date="2019-07" db="EMBL/GenBank/DDBJ databases">
        <title>Complete genome of Crassaminicella thermophila SY095.</title>
        <authorList>
            <person name="Li X."/>
        </authorList>
    </citation>
    <scope>NUCLEOTIDE SEQUENCE [LARGE SCALE GENOMIC DNA]</scope>
    <source>
        <strain evidence="2 3">SY095</strain>
    </source>
</reference>
<keyword evidence="3" id="KW-1185">Reference proteome</keyword>
<organism evidence="2 3">
    <name type="scientific">Crassaminicella thermophila</name>
    <dbReference type="NCBI Taxonomy" id="2599308"/>
    <lineage>
        <taxon>Bacteria</taxon>
        <taxon>Bacillati</taxon>
        <taxon>Bacillota</taxon>
        <taxon>Clostridia</taxon>
        <taxon>Eubacteriales</taxon>
        <taxon>Clostridiaceae</taxon>
        <taxon>Crassaminicella</taxon>
    </lineage>
</organism>
<keyword evidence="1" id="KW-0812">Transmembrane</keyword>
<name>A0A5C0SCL8_CRATE</name>
<dbReference type="RefSeq" id="WP_148809430.1">
    <property type="nucleotide sequence ID" value="NZ_CP042243.1"/>
</dbReference>
<evidence type="ECO:0000313" key="2">
    <source>
        <dbReference type="EMBL" id="QEK12275.1"/>
    </source>
</evidence>
<dbReference type="OrthoDB" id="1705722at2"/>
<protein>
    <recommendedName>
        <fullName evidence="4">Flagellar motility protein MotE, a chaperone for MotC folding</fullName>
    </recommendedName>
</protein>
<feature type="transmembrane region" description="Helical" evidence="1">
    <location>
        <begin position="20"/>
        <end position="40"/>
    </location>
</feature>
<accession>A0A5C0SCL8</accession>
<keyword evidence="1" id="KW-0472">Membrane</keyword>
<dbReference type="KEGG" id="crs:FQB35_07730"/>
<dbReference type="AlphaFoldDB" id="A0A5C0SCL8"/>
<proteinExistence type="predicted"/>
<evidence type="ECO:0000313" key="3">
    <source>
        <dbReference type="Proteomes" id="UP000324646"/>
    </source>
</evidence>
<keyword evidence="1" id="KW-1133">Transmembrane helix</keyword>
<gene>
    <name evidence="2" type="ORF">FQB35_07730</name>
</gene>